<dbReference type="EMBL" id="AP022593">
    <property type="protein sequence ID" value="BBY48774.1"/>
    <property type="molecule type" value="Genomic_DNA"/>
</dbReference>
<accession>A0A7I7RVY6</accession>
<sequence length="176" mass="19195">MGLDVTWLLVFSAVTVVIVEIVVGSMTLASSTPKSRAAVSLRSAVPLDPEYENVNRVSGWPRQWLEAVCAPPIHQLRDYQRLPNATSTASCRSLTEYAGEGSYLVIARFPSELPMQVDLGNERYPFYVFARESGALIAIATVSRTSVISTRGLGVSPYLQPLERFGFNVYSGPGPP</sequence>
<evidence type="ECO:0000313" key="3">
    <source>
        <dbReference type="Proteomes" id="UP000467428"/>
    </source>
</evidence>
<evidence type="ECO:0000313" key="2">
    <source>
        <dbReference type="EMBL" id="BBY48774.1"/>
    </source>
</evidence>
<reference evidence="2 3" key="1">
    <citation type="journal article" date="2019" name="Emerg. Microbes Infect.">
        <title>Comprehensive subspecies identification of 175 nontuberculous mycobacteria species based on 7547 genomic profiles.</title>
        <authorList>
            <person name="Matsumoto Y."/>
            <person name="Kinjo T."/>
            <person name="Motooka D."/>
            <person name="Nabeya D."/>
            <person name="Jung N."/>
            <person name="Uechi K."/>
            <person name="Horii T."/>
            <person name="Iida T."/>
            <person name="Fujita J."/>
            <person name="Nakamura S."/>
        </authorList>
    </citation>
    <scope>NUCLEOTIDE SEQUENCE [LARGE SCALE GENOMIC DNA]</scope>
    <source>
        <strain evidence="2 3">JCM 18538</strain>
    </source>
</reference>
<feature type="transmembrane region" description="Helical" evidence="1">
    <location>
        <begin position="6"/>
        <end position="29"/>
    </location>
</feature>
<evidence type="ECO:0000256" key="1">
    <source>
        <dbReference type="SAM" id="Phobius"/>
    </source>
</evidence>
<gene>
    <name evidence="2" type="ORF">MARA_22420</name>
</gene>
<keyword evidence="1" id="KW-0472">Membrane</keyword>
<keyword evidence="1" id="KW-0812">Transmembrane</keyword>
<protein>
    <submittedName>
        <fullName evidence="2">Uncharacterized protein</fullName>
    </submittedName>
</protein>
<dbReference type="Proteomes" id="UP000467428">
    <property type="component" value="Chromosome"/>
</dbReference>
<keyword evidence="3" id="KW-1185">Reference proteome</keyword>
<keyword evidence="1" id="KW-1133">Transmembrane helix</keyword>
<dbReference type="KEGG" id="marz:MARA_22420"/>
<dbReference type="AlphaFoldDB" id="A0A7I7RVY6"/>
<organism evidence="2 3">
    <name type="scientific">Mycolicibacterium arabiense</name>
    <dbReference type="NCBI Taxonomy" id="1286181"/>
    <lineage>
        <taxon>Bacteria</taxon>
        <taxon>Bacillati</taxon>
        <taxon>Actinomycetota</taxon>
        <taxon>Actinomycetes</taxon>
        <taxon>Mycobacteriales</taxon>
        <taxon>Mycobacteriaceae</taxon>
        <taxon>Mycolicibacterium</taxon>
    </lineage>
</organism>
<proteinExistence type="predicted"/>
<name>A0A7I7RVY6_9MYCO</name>
<geneLocation type="plasmid" evidence="3">
    <name>pjcm18538 dna</name>
</geneLocation>